<dbReference type="GO" id="GO:0002098">
    <property type="term" value="P:tRNA wobble uridine modification"/>
    <property type="evidence" value="ECO:0007669"/>
    <property type="project" value="InterPro"/>
</dbReference>
<dbReference type="PANTHER" id="PTHR16184">
    <property type="entry name" value="ELONGATOR COMPLEX PROTEIN 6"/>
    <property type="match status" value="1"/>
</dbReference>
<dbReference type="InterPro" id="IPR027417">
    <property type="entry name" value="P-loop_NTPase"/>
</dbReference>
<proteinExistence type="inferred from homology"/>
<reference evidence="3" key="2">
    <citation type="submission" date="2021-01" db="EMBL/GenBank/DDBJ databases">
        <authorList>
            <person name="Schikora-Tamarit M.A."/>
        </authorList>
    </citation>
    <scope>NUCLEOTIDE SEQUENCE</scope>
    <source>
        <strain evidence="3">NCAIM Y.01608</strain>
    </source>
</reference>
<comment type="caution">
    <text evidence="3">The sequence shown here is derived from an EMBL/GenBank/DDBJ whole genome shotgun (WGS) entry which is preliminary data.</text>
</comment>
<organism evidence="3 4">
    <name type="scientific">Ogataea polymorpha</name>
    <dbReference type="NCBI Taxonomy" id="460523"/>
    <lineage>
        <taxon>Eukaryota</taxon>
        <taxon>Fungi</taxon>
        <taxon>Dikarya</taxon>
        <taxon>Ascomycota</taxon>
        <taxon>Saccharomycotina</taxon>
        <taxon>Pichiomycetes</taxon>
        <taxon>Pichiales</taxon>
        <taxon>Pichiaceae</taxon>
        <taxon>Ogataea</taxon>
    </lineage>
</organism>
<evidence type="ECO:0000256" key="1">
    <source>
        <dbReference type="ARBA" id="ARBA00005043"/>
    </source>
</evidence>
<name>A0A1B7SK32_9ASCO</name>
<dbReference type="PANTHER" id="PTHR16184:SF6">
    <property type="entry name" value="ELONGATOR COMPLEX PROTEIN 6"/>
    <property type="match status" value="1"/>
</dbReference>
<dbReference type="CDD" id="cd19495">
    <property type="entry name" value="Elp6"/>
    <property type="match status" value="1"/>
</dbReference>
<keyword evidence="4" id="KW-1185">Reference proteome</keyword>
<dbReference type="Gene3D" id="3.40.50.300">
    <property type="entry name" value="P-loop containing nucleotide triphosphate hydrolases"/>
    <property type="match status" value="1"/>
</dbReference>
<dbReference type="RefSeq" id="XP_018211757.1">
    <property type="nucleotide sequence ID" value="XM_018357407.1"/>
</dbReference>
<dbReference type="Proteomes" id="UP000788993">
    <property type="component" value="Unassembled WGS sequence"/>
</dbReference>
<accession>A0A1B7SK32</accession>
<evidence type="ECO:0000256" key="2">
    <source>
        <dbReference type="ARBA" id="ARBA00008837"/>
    </source>
</evidence>
<sequence length="251" mass="28660">MTSSSDLQQQDLVVFEDRSVLPKSDPGYTYCTLVLYKASTRPTWLNVALVENSLFGTCYVNKTPVSDRSTAPVVFASLSTDETTYRKQMARLKGDLAGFKYVDLFNSYQDWYTKIMLEVDRQSKLGRPNVFIENPEFLLFLTDITVDKLLAQLRKLNTKCNLFLISSNDESLMEYSDSPNDLATIHATFLTKLAHRSSLIFFLRPLRTGRAEDVTGELTIGRGLIGSPKKIVEREYLYLINKEGNVKLFYR</sequence>
<evidence type="ECO:0000313" key="4">
    <source>
        <dbReference type="Proteomes" id="UP000788993"/>
    </source>
</evidence>
<protein>
    <submittedName>
        <fullName evidence="3">Uncharacterized protein</fullName>
    </submittedName>
</protein>
<dbReference type="InterPro" id="IPR018627">
    <property type="entry name" value="ELP6"/>
</dbReference>
<dbReference type="EMBL" id="JAEUBD010001540">
    <property type="protein sequence ID" value="KAH3659355.1"/>
    <property type="molecule type" value="Genomic_DNA"/>
</dbReference>
<comment type="similarity">
    <text evidence="2">Belongs to the ELP6 family.</text>
</comment>
<dbReference type="OrthoDB" id="9995306at2759"/>
<comment type="pathway">
    <text evidence="1">tRNA modification; 5-methoxycarbonylmethyl-2-thiouridine-tRNA biosynthesis.</text>
</comment>
<dbReference type="AlphaFoldDB" id="A0A1B7SK32"/>
<evidence type="ECO:0000313" key="3">
    <source>
        <dbReference type="EMBL" id="KAH3659355.1"/>
    </source>
</evidence>
<gene>
    <name evidence="3" type="ORF">OGATHE_006239</name>
</gene>
<reference evidence="3" key="1">
    <citation type="journal article" date="2021" name="Open Biol.">
        <title>Shared evolutionary footprints suggest mitochondrial oxidative damage underlies multiple complex I losses in fungi.</title>
        <authorList>
            <person name="Schikora-Tamarit M.A."/>
            <person name="Marcet-Houben M."/>
            <person name="Nosek J."/>
            <person name="Gabaldon T."/>
        </authorList>
    </citation>
    <scope>NUCLEOTIDE SEQUENCE</scope>
    <source>
        <strain evidence="3">NCAIM Y.01608</strain>
    </source>
</reference>
<dbReference type="GO" id="GO:0033588">
    <property type="term" value="C:elongator holoenzyme complex"/>
    <property type="evidence" value="ECO:0007669"/>
    <property type="project" value="InterPro"/>
</dbReference>